<organism evidence="2 3">
    <name type="scientific">Flavobacterium succinicans</name>
    <dbReference type="NCBI Taxonomy" id="29536"/>
    <lineage>
        <taxon>Bacteria</taxon>
        <taxon>Pseudomonadati</taxon>
        <taxon>Bacteroidota</taxon>
        <taxon>Flavobacteriia</taxon>
        <taxon>Flavobacteriales</taxon>
        <taxon>Flavobacteriaceae</taxon>
        <taxon>Flavobacterium</taxon>
    </lineage>
</organism>
<gene>
    <name evidence="2" type="ORF">FLB_21960</name>
</gene>
<feature type="signal peptide" evidence="1">
    <location>
        <begin position="1"/>
        <end position="17"/>
    </location>
</feature>
<keyword evidence="1" id="KW-0732">Signal</keyword>
<dbReference type="PATRIC" id="fig|29536.5.peg.2292"/>
<feature type="chain" id="PRO_5008286773" evidence="1">
    <location>
        <begin position="18"/>
        <end position="196"/>
    </location>
</feature>
<dbReference type="EMBL" id="JMTM01000060">
    <property type="protein sequence ID" value="OAZ03407.1"/>
    <property type="molecule type" value="Genomic_DNA"/>
</dbReference>
<comment type="caution">
    <text evidence="2">The sequence shown here is derived from an EMBL/GenBank/DDBJ whole genome shotgun (WGS) entry which is preliminary data.</text>
</comment>
<keyword evidence="3" id="KW-1185">Reference proteome</keyword>
<proteinExistence type="predicted"/>
<evidence type="ECO:0000313" key="2">
    <source>
        <dbReference type="EMBL" id="OAZ03407.1"/>
    </source>
</evidence>
<name>A0A199XPR3_9FLAO</name>
<reference evidence="2 3" key="1">
    <citation type="submission" date="2016-06" db="EMBL/GenBank/DDBJ databases">
        <title>Draft genome sequence of Flavobacterium succinicans strain DD5b.</title>
        <authorList>
            <person name="Poehlein A."/>
            <person name="Daniel R."/>
            <person name="Simeonova D.D."/>
        </authorList>
    </citation>
    <scope>NUCLEOTIDE SEQUENCE [LARGE SCALE GENOMIC DNA]</scope>
    <source>
        <strain evidence="2 3">DD5b</strain>
    </source>
</reference>
<evidence type="ECO:0000256" key="1">
    <source>
        <dbReference type="SAM" id="SignalP"/>
    </source>
</evidence>
<dbReference type="RefSeq" id="WP_064715977.1">
    <property type="nucleotide sequence ID" value="NZ_JMTM01000060.1"/>
</dbReference>
<dbReference type="OrthoDB" id="1354398at2"/>
<accession>A0A199XPR3</accession>
<evidence type="ECO:0000313" key="3">
    <source>
        <dbReference type="Proteomes" id="UP000093807"/>
    </source>
</evidence>
<dbReference type="Proteomes" id="UP000093807">
    <property type="component" value="Unassembled WGS sequence"/>
</dbReference>
<protein>
    <submittedName>
        <fullName evidence="2">Uncharacterized protein</fullName>
    </submittedName>
</protein>
<dbReference type="AlphaFoldDB" id="A0A199XPR3"/>
<sequence length="196" mass="22836">MSKFYFILLFFSFTCFSAENPNSFIVNKDGEQISINSNFFRIDNTEKCIYYKLVNSPAEIKMNFNDLDYVMIRKNKFKTVKFANTKELKGFFVLSESATKTLLFSSMSSEEEESVVKYEFYIIDKSGSIVESHVFDNLKRPKSASTRSDIFGKIRFFFDDCPQLIKRISSFDVNSAENFNLDILGFFDEPIYINCL</sequence>